<dbReference type="PANTHER" id="PTHR37984">
    <property type="entry name" value="PROTEIN CBG26694"/>
    <property type="match status" value="1"/>
</dbReference>
<dbReference type="InterPro" id="IPR050951">
    <property type="entry name" value="Retrovirus_Pol_polyprotein"/>
</dbReference>
<sequence>MVKEVCVDVLSVKGEVTGPLLSNTIANPKGELKAITTRSGVSMRDLQFHLCFLLFLRKLHFKLSFTDALLHMPKFATMFKSLLNNKEKLFDLATTLANESCSAVILKKLPEKLGEPDKFLISCDFLELVECLALADLGVSINLMPLSIWENLSLPELTPIPFLSTGRALIDVYGEELTLRVDDEAITFKVGETSKYSYNDAELINQIDVIDVACEEYFQEVLGFSEISKSGNPTPISYHIVASSSPTLTPFGDSDFLLKETNAFLAIEDDLISPEIDDSYYDLEGDIRLLKEFLNDDPSFPLPPKELKFKGHFLLPFMDQMLERLARNEFYCFLDGFFGYFQIPIDLKDQEKTTFTFPYGTFAYRRMLFGLCNVPGTFQRCLMAILYDMIEETMEVFMDDLSIFEDSFSCCLTYLDKMLKWCEDTNLVLNWEKCHFMVKEGIVLGYKISKSRIEFDKAKADVIAKLPHPTTVKGIRSFLGHAEAKKSYISSRLAIMDPPGDIMVPTTPLIKALILDFIGLLFFEMPMTWSPDVTLVNVKGKFHNVILKYGVTHRLSTVYHPQTSGKVEVSNRGLKRILERTVGENSASWFDKLDYALWAFRTAFKTPIGCTPYKLVYGKACHLPIELEHKAYWALKYCNYDLKTVEKTKKIHDSKIKNHVFNVGDRVLLFDSRLKIFSGNITVVILVGDRCPRGKGSEKMYQDVKKLYWWPNMKADIATYVSKCLTCARVKAEHQRPSGLLVQPAIPMWKWDNITMDFITKLPKSSQEVGESQLTGLELIQETTEKIVLIKQRMQASQD</sequence>
<organism evidence="2">
    <name type="scientific">Tanacetum cinerariifolium</name>
    <name type="common">Dalmatian daisy</name>
    <name type="synonym">Chrysanthemum cinerariifolium</name>
    <dbReference type="NCBI Taxonomy" id="118510"/>
    <lineage>
        <taxon>Eukaryota</taxon>
        <taxon>Viridiplantae</taxon>
        <taxon>Streptophyta</taxon>
        <taxon>Embryophyta</taxon>
        <taxon>Tracheophyta</taxon>
        <taxon>Spermatophyta</taxon>
        <taxon>Magnoliopsida</taxon>
        <taxon>eudicotyledons</taxon>
        <taxon>Gunneridae</taxon>
        <taxon>Pentapetalae</taxon>
        <taxon>asterids</taxon>
        <taxon>campanulids</taxon>
        <taxon>Asterales</taxon>
        <taxon>Asteraceae</taxon>
        <taxon>Asteroideae</taxon>
        <taxon>Anthemideae</taxon>
        <taxon>Anthemidinae</taxon>
        <taxon>Tanacetum</taxon>
    </lineage>
</organism>
<dbReference type="InterPro" id="IPR012337">
    <property type="entry name" value="RNaseH-like_sf"/>
</dbReference>
<evidence type="ECO:0000313" key="2">
    <source>
        <dbReference type="EMBL" id="GEU77933.1"/>
    </source>
</evidence>
<protein>
    <submittedName>
        <fullName evidence="2">Reverse transcriptase domain-containing protein</fullName>
    </submittedName>
</protein>
<dbReference type="SUPFAM" id="SSF53098">
    <property type="entry name" value="Ribonuclease H-like"/>
    <property type="match status" value="1"/>
</dbReference>
<dbReference type="PANTHER" id="PTHR37984:SF5">
    <property type="entry name" value="PROTEIN NYNRIN-LIKE"/>
    <property type="match status" value="1"/>
</dbReference>
<keyword evidence="2" id="KW-0808">Transferase</keyword>
<dbReference type="InterPro" id="IPR001584">
    <property type="entry name" value="Integrase_cat-core"/>
</dbReference>
<dbReference type="Gene3D" id="1.10.340.70">
    <property type="match status" value="1"/>
</dbReference>
<dbReference type="EMBL" id="BKCJ010007571">
    <property type="protein sequence ID" value="GEU77933.1"/>
    <property type="molecule type" value="Genomic_DNA"/>
</dbReference>
<dbReference type="InterPro" id="IPR043128">
    <property type="entry name" value="Rev_trsase/Diguanyl_cyclase"/>
</dbReference>
<dbReference type="Pfam" id="PF17921">
    <property type="entry name" value="Integrase_H2C2"/>
    <property type="match status" value="1"/>
</dbReference>
<evidence type="ECO:0000259" key="1">
    <source>
        <dbReference type="PROSITE" id="PS50994"/>
    </source>
</evidence>
<reference evidence="2" key="1">
    <citation type="journal article" date="2019" name="Sci. Rep.">
        <title>Draft genome of Tanacetum cinerariifolium, the natural source of mosquito coil.</title>
        <authorList>
            <person name="Yamashiro T."/>
            <person name="Shiraishi A."/>
            <person name="Satake H."/>
            <person name="Nakayama K."/>
        </authorList>
    </citation>
    <scope>NUCLEOTIDE SEQUENCE</scope>
</reference>
<dbReference type="AlphaFoldDB" id="A0A699GLZ4"/>
<dbReference type="InterPro" id="IPR000477">
    <property type="entry name" value="RT_dom"/>
</dbReference>
<accession>A0A699GLZ4</accession>
<dbReference type="SUPFAM" id="SSF56672">
    <property type="entry name" value="DNA/RNA polymerases"/>
    <property type="match status" value="1"/>
</dbReference>
<proteinExistence type="predicted"/>
<dbReference type="InterPro" id="IPR043502">
    <property type="entry name" value="DNA/RNA_pol_sf"/>
</dbReference>
<dbReference type="Gene3D" id="3.30.420.10">
    <property type="entry name" value="Ribonuclease H-like superfamily/Ribonuclease H"/>
    <property type="match status" value="1"/>
</dbReference>
<dbReference type="PROSITE" id="PS50994">
    <property type="entry name" value="INTEGRASE"/>
    <property type="match status" value="1"/>
</dbReference>
<dbReference type="GO" id="GO:0003676">
    <property type="term" value="F:nucleic acid binding"/>
    <property type="evidence" value="ECO:0007669"/>
    <property type="project" value="InterPro"/>
</dbReference>
<dbReference type="CDD" id="cd01647">
    <property type="entry name" value="RT_LTR"/>
    <property type="match status" value="1"/>
</dbReference>
<dbReference type="InterPro" id="IPR041588">
    <property type="entry name" value="Integrase_H2C2"/>
</dbReference>
<keyword evidence="2" id="KW-0695">RNA-directed DNA polymerase</keyword>
<name>A0A699GLZ4_TANCI</name>
<comment type="caution">
    <text evidence="2">The sequence shown here is derived from an EMBL/GenBank/DDBJ whole genome shotgun (WGS) entry which is preliminary data.</text>
</comment>
<dbReference type="Gene3D" id="3.30.70.270">
    <property type="match status" value="1"/>
</dbReference>
<keyword evidence="2" id="KW-0548">Nucleotidyltransferase</keyword>
<dbReference type="GO" id="GO:0015074">
    <property type="term" value="P:DNA integration"/>
    <property type="evidence" value="ECO:0007669"/>
    <property type="project" value="InterPro"/>
</dbReference>
<gene>
    <name evidence="2" type="ORF">Tci_049911</name>
</gene>
<dbReference type="Pfam" id="PF00078">
    <property type="entry name" value="RVT_1"/>
    <property type="match status" value="1"/>
</dbReference>
<dbReference type="InterPro" id="IPR036397">
    <property type="entry name" value="RNaseH_sf"/>
</dbReference>
<dbReference type="GO" id="GO:0003964">
    <property type="term" value="F:RNA-directed DNA polymerase activity"/>
    <property type="evidence" value="ECO:0007669"/>
    <property type="project" value="UniProtKB-KW"/>
</dbReference>
<feature type="domain" description="Integrase catalytic" evidence="1">
    <location>
        <begin position="506"/>
        <end position="620"/>
    </location>
</feature>
<dbReference type="Gene3D" id="3.10.10.10">
    <property type="entry name" value="HIV Type 1 Reverse Transcriptase, subunit A, domain 1"/>
    <property type="match status" value="1"/>
</dbReference>